<evidence type="ECO:0000256" key="2">
    <source>
        <dbReference type="SAM" id="MobiDB-lite"/>
    </source>
</evidence>
<dbReference type="Pfam" id="PF20414">
    <property type="entry name" value="DUF6698"/>
    <property type="match status" value="1"/>
</dbReference>
<gene>
    <name evidence="3" type="ORF">CY34DRAFT_16025</name>
</gene>
<proteinExistence type="predicted"/>
<feature type="region of interest" description="Disordered" evidence="2">
    <location>
        <begin position="1"/>
        <end position="23"/>
    </location>
</feature>
<protein>
    <submittedName>
        <fullName evidence="3">Uncharacterized protein</fullName>
    </submittedName>
</protein>
<organism evidence="3 4">
    <name type="scientific">Suillus luteus UH-Slu-Lm8-n1</name>
    <dbReference type="NCBI Taxonomy" id="930992"/>
    <lineage>
        <taxon>Eukaryota</taxon>
        <taxon>Fungi</taxon>
        <taxon>Dikarya</taxon>
        <taxon>Basidiomycota</taxon>
        <taxon>Agaricomycotina</taxon>
        <taxon>Agaricomycetes</taxon>
        <taxon>Agaricomycetidae</taxon>
        <taxon>Boletales</taxon>
        <taxon>Suillineae</taxon>
        <taxon>Suillaceae</taxon>
        <taxon>Suillus</taxon>
    </lineage>
</organism>
<dbReference type="InterPro" id="IPR046521">
    <property type="entry name" value="DUF6698"/>
</dbReference>
<reference evidence="3 4" key="1">
    <citation type="submission" date="2014-04" db="EMBL/GenBank/DDBJ databases">
        <authorList>
            <consortium name="DOE Joint Genome Institute"/>
            <person name="Kuo A."/>
            <person name="Ruytinx J."/>
            <person name="Rineau F."/>
            <person name="Colpaert J."/>
            <person name="Kohler A."/>
            <person name="Nagy L.G."/>
            <person name="Floudas D."/>
            <person name="Copeland A."/>
            <person name="Barry K.W."/>
            <person name="Cichocki N."/>
            <person name="Veneault-Fourrey C."/>
            <person name="LaButti K."/>
            <person name="Lindquist E.A."/>
            <person name="Lipzen A."/>
            <person name="Lundell T."/>
            <person name="Morin E."/>
            <person name="Murat C."/>
            <person name="Sun H."/>
            <person name="Tunlid A."/>
            <person name="Henrissat B."/>
            <person name="Grigoriev I.V."/>
            <person name="Hibbett D.S."/>
            <person name="Martin F."/>
            <person name="Nordberg H.P."/>
            <person name="Cantor M.N."/>
            <person name="Hua S.X."/>
        </authorList>
    </citation>
    <scope>NUCLEOTIDE SEQUENCE [LARGE SCALE GENOMIC DNA]</scope>
    <source>
        <strain evidence="3 4">UH-Slu-Lm8-n1</strain>
    </source>
</reference>
<evidence type="ECO:0000313" key="3">
    <source>
        <dbReference type="EMBL" id="KIK36975.1"/>
    </source>
</evidence>
<feature type="coiled-coil region" evidence="1">
    <location>
        <begin position="25"/>
        <end position="52"/>
    </location>
</feature>
<sequence>MSETMDADPRPPTSSQSLAVATSDHALQKRKIATLEERLQELESGQAVKQRESNYFMSKGRGIRRIVALFDNIEELIAENDRRCESDEPDENLTIDQHRLQSGYIALNHALPWFHQKASEMEYDDYVQMLKKLRQGADGARGDDTSKLKNLVADWVNREFKPDPPVDPNDKNCRGFVNDACGRLLCPTELDWTDAIVRTGIRDRADGFTVTEMSWPAFLYDKYKADQDNLEEGLFKSTILLQAFKAIFTSPSSAKEVACDGDGANIIENNRRARRDVYSGKKVKTHVAQIIKMHRVTPRSIAYAACQLRFALSSVTSWRSVDGDFDYIPFWQNIVDFFEQAPGRVARQKVTQLLAWWTRKVFGTSRRAEISDGAKARMSVNALARQRAQMDDATFDSE</sequence>
<accession>A0A0C9ZHV2</accession>
<keyword evidence="1" id="KW-0175">Coiled coil</keyword>
<dbReference type="HOGENOM" id="CLU_035918_5_1_1"/>
<evidence type="ECO:0000256" key="1">
    <source>
        <dbReference type="SAM" id="Coils"/>
    </source>
</evidence>
<dbReference type="InParanoid" id="A0A0C9ZHV2"/>
<keyword evidence="4" id="KW-1185">Reference proteome</keyword>
<dbReference type="STRING" id="930992.A0A0C9ZHV2"/>
<dbReference type="AlphaFoldDB" id="A0A0C9ZHV2"/>
<reference evidence="4" key="2">
    <citation type="submission" date="2015-01" db="EMBL/GenBank/DDBJ databases">
        <title>Evolutionary Origins and Diversification of the Mycorrhizal Mutualists.</title>
        <authorList>
            <consortium name="DOE Joint Genome Institute"/>
            <consortium name="Mycorrhizal Genomics Consortium"/>
            <person name="Kohler A."/>
            <person name="Kuo A."/>
            <person name="Nagy L.G."/>
            <person name="Floudas D."/>
            <person name="Copeland A."/>
            <person name="Barry K.W."/>
            <person name="Cichocki N."/>
            <person name="Veneault-Fourrey C."/>
            <person name="LaButti K."/>
            <person name="Lindquist E.A."/>
            <person name="Lipzen A."/>
            <person name="Lundell T."/>
            <person name="Morin E."/>
            <person name="Murat C."/>
            <person name="Riley R."/>
            <person name="Ohm R."/>
            <person name="Sun H."/>
            <person name="Tunlid A."/>
            <person name="Henrissat B."/>
            <person name="Grigoriev I.V."/>
            <person name="Hibbett D.S."/>
            <person name="Martin F."/>
        </authorList>
    </citation>
    <scope>NUCLEOTIDE SEQUENCE [LARGE SCALE GENOMIC DNA]</scope>
    <source>
        <strain evidence="4">UH-Slu-Lm8-n1</strain>
    </source>
</reference>
<name>A0A0C9ZHV2_9AGAM</name>
<evidence type="ECO:0000313" key="4">
    <source>
        <dbReference type="Proteomes" id="UP000054485"/>
    </source>
</evidence>
<dbReference type="Proteomes" id="UP000054485">
    <property type="component" value="Unassembled WGS sequence"/>
</dbReference>
<dbReference type="OrthoDB" id="2662502at2759"/>
<dbReference type="EMBL" id="KN835484">
    <property type="protein sequence ID" value="KIK36975.1"/>
    <property type="molecule type" value="Genomic_DNA"/>
</dbReference>